<sequence>MDKKILFLFFFCITLHLAAIVSAQLQVGFYKARCPTAETIVRDTVRTRFSSDRTITAALLRMYFHDCFVRGCDASLLIDSKNTKNKKSEKDAGANGSVREYGLIDQIKSKLEATCPNTVSCADIIALATRDAVALAGGLSYSIPTGRRDGLVSDPLQVNLPGPSITVPQAIQTFQSKGFNVNEMVTLLGGHTVGITHCSFIQGDRLSRDDGSMDKKLFGSLKKTCSANGGSPVFLDQSTSLVVDNSFYKQLKLKKGILKIDQLLESDRSTSRIVTNFSSNPKVFQQAFANALIKLGNTQVLVGKSGEVRKIVEHLILLPKSRRVLLLLLPKSLRVLLLLLPKSLRVLLLLLPKSLRVLLLLLPKSLRVLLLLLPRSRRVLLLP</sequence>
<dbReference type="PANTHER" id="PTHR31517:SF59">
    <property type="entry name" value="PEROXIDASE"/>
    <property type="match status" value="1"/>
</dbReference>
<dbReference type="InterPro" id="IPR002016">
    <property type="entry name" value="Haem_peroxidase"/>
</dbReference>
<feature type="binding site" evidence="18">
    <location>
        <position position="239"/>
    </location>
    <ligand>
        <name>Ca(2+)</name>
        <dbReference type="ChEBI" id="CHEBI:29108"/>
        <label>2</label>
    </ligand>
</feature>
<dbReference type="GO" id="GO:0020037">
    <property type="term" value="F:heme binding"/>
    <property type="evidence" value="ECO:0007669"/>
    <property type="project" value="UniProtKB-UniRule"/>
</dbReference>
<feature type="binding site" evidence="18">
    <location>
        <position position="244"/>
    </location>
    <ligand>
        <name>Ca(2+)</name>
        <dbReference type="ChEBI" id="CHEBI:29108"/>
        <label>2</label>
    </ligand>
</feature>
<comment type="similarity">
    <text evidence="3">Belongs to the peroxidase family. Ascorbate peroxidase subfamily.</text>
</comment>
<keyword evidence="24" id="KW-1185">Reference proteome</keyword>
<dbReference type="GO" id="GO:0042744">
    <property type="term" value="P:hydrogen peroxide catabolic process"/>
    <property type="evidence" value="ECO:0007669"/>
    <property type="project" value="UniProtKB-KW"/>
</dbReference>
<dbReference type="AlphaFoldDB" id="M1APA8"/>
<dbReference type="InParanoid" id="M1APA8"/>
<dbReference type="InterPro" id="IPR019793">
    <property type="entry name" value="Peroxidases_heam-ligand_BS"/>
</dbReference>
<dbReference type="PRINTS" id="PR00461">
    <property type="entry name" value="PLPEROXIDASE"/>
</dbReference>
<evidence type="ECO:0000256" key="2">
    <source>
        <dbReference type="ARBA" id="ARBA00002322"/>
    </source>
</evidence>
<keyword evidence="12 18" id="KW-0408">Iron</keyword>
<comment type="subcellular location">
    <subcellularLocation>
        <location evidence="21">Secreted</location>
    </subcellularLocation>
</comment>
<evidence type="ECO:0000256" key="3">
    <source>
        <dbReference type="ARBA" id="ARBA00006873"/>
    </source>
</evidence>
<evidence type="ECO:0000256" key="19">
    <source>
        <dbReference type="PIRSR" id="PIRSR600823-4"/>
    </source>
</evidence>
<comment type="cofactor">
    <cofactor evidence="18 21">
        <name>heme b</name>
        <dbReference type="ChEBI" id="CHEBI:60344"/>
    </cofactor>
    <text evidence="18 21">Binds 1 heme b (iron(II)-protoporphyrin IX) group per subunit.</text>
</comment>
<evidence type="ECO:0000313" key="23">
    <source>
        <dbReference type="EnsemblPlants" id="PGSC0003DMT400027160"/>
    </source>
</evidence>
<evidence type="ECO:0000256" key="5">
    <source>
        <dbReference type="ARBA" id="ARBA00022525"/>
    </source>
</evidence>
<reference evidence="24" key="1">
    <citation type="journal article" date="2011" name="Nature">
        <title>Genome sequence and analysis of the tuber crop potato.</title>
        <authorList>
            <consortium name="The Potato Genome Sequencing Consortium"/>
        </authorList>
    </citation>
    <scope>NUCLEOTIDE SEQUENCE [LARGE SCALE GENOMIC DNA]</scope>
    <source>
        <strain evidence="24">cv. DM1-3 516 R44</strain>
    </source>
</reference>
<evidence type="ECO:0000256" key="16">
    <source>
        <dbReference type="PIRSR" id="PIRSR600823-1"/>
    </source>
</evidence>
<feature type="binding site" evidence="17">
    <location>
        <position position="161"/>
    </location>
    <ligand>
        <name>substrate</name>
    </ligand>
</feature>
<dbReference type="PRINTS" id="PR00458">
    <property type="entry name" value="PEROXIDASE"/>
</dbReference>
<dbReference type="PANTHER" id="PTHR31517">
    <property type="match status" value="1"/>
</dbReference>
<evidence type="ECO:0000256" key="20">
    <source>
        <dbReference type="PIRSR" id="PIRSR600823-5"/>
    </source>
</evidence>
<comment type="similarity">
    <text evidence="21">Belongs to the peroxidase family. Classical plant (class III) peroxidase subfamily.</text>
</comment>
<evidence type="ECO:0000256" key="1">
    <source>
        <dbReference type="ARBA" id="ARBA00000189"/>
    </source>
</evidence>
<feature type="binding site" evidence="18">
    <location>
        <position position="69"/>
    </location>
    <ligand>
        <name>Ca(2+)</name>
        <dbReference type="ChEBI" id="CHEBI:29108"/>
        <label>1</label>
    </ligand>
</feature>
<evidence type="ECO:0000256" key="12">
    <source>
        <dbReference type="ARBA" id="ARBA00023004"/>
    </source>
</evidence>
<dbReference type="OMA" id="FICYFFH"/>
<keyword evidence="15 21" id="KW-0376">Hydrogen peroxide</keyword>
<keyword evidence="14" id="KW-0325">Glycoprotein</keyword>
<dbReference type="InterPro" id="IPR000823">
    <property type="entry name" value="Peroxidase_pln"/>
</dbReference>
<feature type="domain" description="Plant heme peroxidase family profile" evidence="22">
    <location>
        <begin position="24"/>
        <end position="316"/>
    </location>
</feature>
<keyword evidence="11 21" id="KW-0560">Oxidoreductase</keyword>
<evidence type="ECO:0000256" key="11">
    <source>
        <dbReference type="ARBA" id="ARBA00023002"/>
    </source>
</evidence>
<keyword evidence="8 18" id="KW-0479">Metal-binding</keyword>
<dbReference type="SUPFAM" id="SSF48113">
    <property type="entry name" value="Heme-dependent peroxidases"/>
    <property type="match status" value="1"/>
</dbReference>
<dbReference type="FunFam" id="1.10.520.10:FF:000008">
    <property type="entry name" value="Peroxidase"/>
    <property type="match status" value="1"/>
</dbReference>
<keyword evidence="9 21" id="KW-0732">Signal</keyword>
<feature type="binding site" evidence="18">
    <location>
        <position position="73"/>
    </location>
    <ligand>
        <name>Ca(2+)</name>
        <dbReference type="ChEBI" id="CHEBI:29108"/>
        <label>1</label>
    </ligand>
</feature>
<dbReference type="InterPro" id="IPR010255">
    <property type="entry name" value="Haem_peroxidase_sf"/>
</dbReference>
<dbReference type="Gramene" id="PGSC0003DMT400027160">
    <property type="protein sequence ID" value="PGSC0003DMT400027160"/>
    <property type="gene ID" value="PGSC0003DMG400010479"/>
</dbReference>
<keyword evidence="10 18" id="KW-0106">Calcium</keyword>
<evidence type="ECO:0000256" key="21">
    <source>
        <dbReference type="RuleBase" id="RU362060"/>
    </source>
</evidence>
<evidence type="ECO:0000256" key="13">
    <source>
        <dbReference type="ARBA" id="ARBA00023157"/>
    </source>
</evidence>
<dbReference type="PROSITE" id="PS50873">
    <property type="entry name" value="PEROXIDASE_4"/>
    <property type="match status" value="1"/>
</dbReference>
<dbReference type="GO" id="GO:0004601">
    <property type="term" value="F:peroxidase activity"/>
    <property type="evidence" value="ECO:0000318"/>
    <property type="project" value="GO_Central"/>
</dbReference>
<evidence type="ECO:0000256" key="18">
    <source>
        <dbReference type="PIRSR" id="PIRSR600823-3"/>
    </source>
</evidence>
<comment type="catalytic activity">
    <reaction evidence="1 21">
        <text>2 a phenolic donor + H2O2 = 2 a phenolic radical donor + 2 H2O</text>
        <dbReference type="Rhea" id="RHEA:56136"/>
        <dbReference type="ChEBI" id="CHEBI:15377"/>
        <dbReference type="ChEBI" id="CHEBI:16240"/>
        <dbReference type="ChEBI" id="CHEBI:139520"/>
        <dbReference type="ChEBI" id="CHEBI:139521"/>
        <dbReference type="EC" id="1.11.1.7"/>
    </reaction>
</comment>
<dbReference type="PROSITE" id="PS00435">
    <property type="entry name" value="PEROXIDASE_1"/>
    <property type="match status" value="1"/>
</dbReference>
<feature type="binding site" evidence="18">
    <location>
        <position position="75"/>
    </location>
    <ligand>
        <name>Ca(2+)</name>
        <dbReference type="ChEBI" id="CHEBI:29108"/>
        <label>1</label>
    </ligand>
</feature>
<keyword evidence="7 21" id="KW-0349">Heme</keyword>
<dbReference type="GO" id="GO:0006950">
    <property type="term" value="P:response to stress"/>
    <property type="evidence" value="ECO:0000318"/>
    <property type="project" value="GO_Central"/>
</dbReference>
<evidence type="ECO:0000256" key="17">
    <source>
        <dbReference type="PIRSR" id="PIRSR600823-2"/>
    </source>
</evidence>
<name>M1APA8_SOLTU</name>
<evidence type="ECO:0000256" key="4">
    <source>
        <dbReference type="ARBA" id="ARBA00012313"/>
    </source>
</evidence>
<feature type="binding site" evidence="18">
    <location>
        <position position="236"/>
    </location>
    <ligand>
        <name>Ca(2+)</name>
        <dbReference type="ChEBI" id="CHEBI:29108"/>
        <label>2</label>
    </ligand>
</feature>
<feature type="binding site" evidence="18">
    <location>
        <position position="89"/>
    </location>
    <ligand>
        <name>Ca(2+)</name>
        <dbReference type="ChEBI" id="CHEBI:29108"/>
        <label>1</label>
    </ligand>
</feature>
<dbReference type="eggNOG" id="ENOG502QPI1">
    <property type="taxonomic scope" value="Eukaryota"/>
</dbReference>
<protein>
    <recommendedName>
        <fullName evidence="4 21">Peroxidase</fullName>
        <ecNumber evidence="4 21">1.11.1.7</ecNumber>
    </recommendedName>
</protein>
<evidence type="ECO:0000313" key="24">
    <source>
        <dbReference type="Proteomes" id="UP000011115"/>
    </source>
</evidence>
<feature type="binding site" evidence="18">
    <location>
        <position position="192"/>
    </location>
    <ligand>
        <name>Ca(2+)</name>
        <dbReference type="ChEBI" id="CHEBI:29108"/>
        <label>2</label>
    </ligand>
</feature>
<dbReference type="GO" id="GO:0046872">
    <property type="term" value="F:metal ion binding"/>
    <property type="evidence" value="ECO:0007669"/>
    <property type="project" value="UniProtKB-UniRule"/>
</dbReference>
<feature type="signal peptide" evidence="21">
    <location>
        <begin position="1"/>
        <end position="23"/>
    </location>
</feature>
<feature type="binding site" evidence="18">
    <location>
        <position position="71"/>
    </location>
    <ligand>
        <name>Ca(2+)</name>
        <dbReference type="ChEBI" id="CHEBI:29108"/>
        <label>1</label>
    </ligand>
</feature>
<evidence type="ECO:0000259" key="22">
    <source>
        <dbReference type="PROSITE" id="PS50873"/>
    </source>
</evidence>
<feature type="site" description="Transition state stabilizer" evidence="19">
    <location>
        <position position="61"/>
    </location>
</feature>
<feature type="chain" id="PRO_5005139836" description="Peroxidase" evidence="21">
    <location>
        <begin position="24"/>
        <end position="383"/>
    </location>
</feature>
<evidence type="ECO:0000256" key="14">
    <source>
        <dbReference type="ARBA" id="ARBA00023180"/>
    </source>
</evidence>
<dbReference type="GO" id="GO:0009505">
    <property type="term" value="C:plant-type cell wall"/>
    <property type="evidence" value="ECO:0000318"/>
    <property type="project" value="GO_Central"/>
</dbReference>
<keyword evidence="13 20" id="KW-1015">Disulfide bond</keyword>
<feature type="active site" description="Proton acceptor" evidence="16">
    <location>
        <position position="65"/>
    </location>
</feature>
<proteinExistence type="inferred from homology"/>
<dbReference type="Gene3D" id="1.10.520.10">
    <property type="match status" value="1"/>
</dbReference>
<dbReference type="GO" id="GO:0140825">
    <property type="term" value="F:lactoperoxidase activity"/>
    <property type="evidence" value="ECO:0007669"/>
    <property type="project" value="UniProtKB-EC"/>
</dbReference>
<organism evidence="23 24">
    <name type="scientific">Solanum tuberosum</name>
    <name type="common">Potato</name>
    <dbReference type="NCBI Taxonomy" id="4113"/>
    <lineage>
        <taxon>Eukaryota</taxon>
        <taxon>Viridiplantae</taxon>
        <taxon>Streptophyta</taxon>
        <taxon>Embryophyta</taxon>
        <taxon>Tracheophyta</taxon>
        <taxon>Spermatophyta</taxon>
        <taxon>Magnoliopsida</taxon>
        <taxon>eudicotyledons</taxon>
        <taxon>Gunneridae</taxon>
        <taxon>Pentapetalae</taxon>
        <taxon>asterids</taxon>
        <taxon>lamiids</taxon>
        <taxon>Solanales</taxon>
        <taxon>Solanaceae</taxon>
        <taxon>Solanoideae</taxon>
        <taxon>Solaneae</taxon>
        <taxon>Solanum</taxon>
    </lineage>
</organism>
<dbReference type="GO" id="GO:0005576">
    <property type="term" value="C:extracellular region"/>
    <property type="evidence" value="ECO:0007669"/>
    <property type="project" value="UniProtKB-SubCell"/>
</dbReference>
<feature type="disulfide bond" evidence="20">
    <location>
        <begin position="67"/>
        <end position="72"/>
    </location>
</feature>
<feature type="binding site" description="axial binding residue" evidence="18">
    <location>
        <position position="191"/>
    </location>
    <ligand>
        <name>heme b</name>
        <dbReference type="ChEBI" id="CHEBI:60344"/>
    </ligand>
    <ligandPart>
        <name>Fe</name>
        <dbReference type="ChEBI" id="CHEBI:18248"/>
    </ligandPart>
</feature>
<evidence type="ECO:0000256" key="6">
    <source>
        <dbReference type="ARBA" id="ARBA00022559"/>
    </source>
</evidence>
<evidence type="ECO:0000256" key="15">
    <source>
        <dbReference type="ARBA" id="ARBA00023324"/>
    </source>
</evidence>
<dbReference type="CDD" id="cd00693">
    <property type="entry name" value="secretory_peroxidase"/>
    <property type="match status" value="1"/>
</dbReference>
<keyword evidence="6 21" id="KW-0575">Peroxidase</keyword>
<dbReference type="HOGENOM" id="CLU_010543_0_3_1"/>
<evidence type="ECO:0000256" key="8">
    <source>
        <dbReference type="ARBA" id="ARBA00022723"/>
    </source>
</evidence>
<keyword evidence="5 21" id="KW-0964">Secreted</keyword>
<dbReference type="GO" id="GO:0006979">
    <property type="term" value="P:response to oxidative stress"/>
    <property type="evidence" value="ECO:0007669"/>
    <property type="project" value="UniProtKB-UniRule"/>
</dbReference>
<evidence type="ECO:0000256" key="9">
    <source>
        <dbReference type="ARBA" id="ARBA00022729"/>
    </source>
</evidence>
<comment type="cofactor">
    <cofactor evidence="18 21">
        <name>Ca(2+)</name>
        <dbReference type="ChEBI" id="CHEBI:29108"/>
    </cofactor>
    <text evidence="18 21">Binds 2 calcium ions per subunit.</text>
</comment>
<feature type="disulfide bond" evidence="20">
    <location>
        <begin position="34"/>
        <end position="115"/>
    </location>
</feature>
<comment type="function">
    <text evidence="2">Removal of H(2)O(2), oxidation of toxic reductants, biosynthesis and degradation of lignin, suberization, auxin catabolism, response to environmental stresses such as wounding, pathogen attack and oxidative stress. These functions might be dependent on each isozyme/isoform in each plant tissue.</text>
</comment>
<dbReference type="InterPro" id="IPR019794">
    <property type="entry name" value="Peroxidases_AS"/>
</dbReference>
<feature type="disulfide bond" evidence="20">
    <location>
        <begin position="198"/>
        <end position="225"/>
    </location>
</feature>
<dbReference type="PROSITE" id="PS00436">
    <property type="entry name" value="PEROXIDASE_2"/>
    <property type="match status" value="1"/>
</dbReference>
<dbReference type="Proteomes" id="UP000011115">
    <property type="component" value="Unassembled WGS sequence"/>
</dbReference>
<dbReference type="EC" id="1.11.1.7" evidence="4 21"/>
<dbReference type="FunFam" id="1.10.420.10:FF:000007">
    <property type="entry name" value="Peroxidase"/>
    <property type="match status" value="1"/>
</dbReference>
<evidence type="ECO:0000256" key="7">
    <source>
        <dbReference type="ARBA" id="ARBA00022617"/>
    </source>
</evidence>
<feature type="binding site" evidence="18">
    <location>
        <position position="66"/>
    </location>
    <ligand>
        <name>Ca(2+)</name>
        <dbReference type="ChEBI" id="CHEBI:29108"/>
        <label>1</label>
    </ligand>
</feature>
<dbReference type="Pfam" id="PF00141">
    <property type="entry name" value="peroxidase"/>
    <property type="match status" value="1"/>
</dbReference>
<dbReference type="Gene3D" id="1.10.420.10">
    <property type="entry name" value="Peroxidase, domain 2"/>
    <property type="match status" value="1"/>
</dbReference>
<accession>M1APA8</accession>
<dbReference type="PaxDb" id="4113-PGSC0003DMT400027160"/>
<evidence type="ECO:0000256" key="10">
    <source>
        <dbReference type="ARBA" id="ARBA00022837"/>
    </source>
</evidence>
<dbReference type="EnsemblPlants" id="PGSC0003DMT400027160">
    <property type="protein sequence ID" value="PGSC0003DMT400027160"/>
    <property type="gene ID" value="PGSC0003DMG400010479"/>
</dbReference>
<dbReference type="InterPro" id="IPR033905">
    <property type="entry name" value="Secretory_peroxidase"/>
</dbReference>
<reference evidence="23" key="2">
    <citation type="submission" date="2015-06" db="UniProtKB">
        <authorList>
            <consortium name="EnsemblPlants"/>
        </authorList>
    </citation>
    <scope>IDENTIFICATION</scope>
    <source>
        <strain evidence="23">DM1-3 516 R44</strain>
    </source>
</reference>